<dbReference type="AlphaFoldDB" id="A0A136ILU6"/>
<dbReference type="InParanoid" id="A0A136ILU6"/>
<evidence type="ECO:0000313" key="1">
    <source>
        <dbReference type="EMBL" id="KXJ85932.1"/>
    </source>
</evidence>
<dbReference type="OrthoDB" id="4748266at2759"/>
<accession>A0A136ILU6</accession>
<protein>
    <submittedName>
        <fullName evidence="1">Uncharacterized protein</fullName>
    </submittedName>
</protein>
<gene>
    <name evidence="1" type="ORF">Micbo1qcDRAFT_209498</name>
</gene>
<name>A0A136ILU6_9PEZI</name>
<evidence type="ECO:0000313" key="2">
    <source>
        <dbReference type="Proteomes" id="UP000070501"/>
    </source>
</evidence>
<dbReference type="EMBL" id="KQ964272">
    <property type="protein sequence ID" value="KXJ85932.1"/>
    <property type="molecule type" value="Genomic_DNA"/>
</dbReference>
<proteinExistence type="predicted"/>
<dbReference type="Proteomes" id="UP000070501">
    <property type="component" value="Unassembled WGS sequence"/>
</dbReference>
<organism evidence="1 2">
    <name type="scientific">Microdochium bolleyi</name>
    <dbReference type="NCBI Taxonomy" id="196109"/>
    <lineage>
        <taxon>Eukaryota</taxon>
        <taxon>Fungi</taxon>
        <taxon>Dikarya</taxon>
        <taxon>Ascomycota</taxon>
        <taxon>Pezizomycotina</taxon>
        <taxon>Sordariomycetes</taxon>
        <taxon>Xylariomycetidae</taxon>
        <taxon>Xylariales</taxon>
        <taxon>Microdochiaceae</taxon>
        <taxon>Microdochium</taxon>
    </lineage>
</organism>
<sequence>MAGLAEKIVIEIASTPVPRGDDDDDNACIQARFIHRMARYGGTLEEGGTTPQRAHFLDEQYFVVMDTFSMPPVADVLNGTDASADVAAWIYDVDWNPPAGAARDEDGYAGRVRISFGYHMFVGLYPLLLDPEFTLKKVWAINRSEDHMYRSKDFSVLV</sequence>
<keyword evidence="2" id="KW-1185">Reference proteome</keyword>
<reference evidence="2" key="1">
    <citation type="submission" date="2016-02" db="EMBL/GenBank/DDBJ databases">
        <title>Draft genome sequence of Microdochium bolleyi, a fungal endophyte of beachgrass.</title>
        <authorList>
            <consortium name="DOE Joint Genome Institute"/>
            <person name="David A.S."/>
            <person name="May G."/>
            <person name="Haridas S."/>
            <person name="Lim J."/>
            <person name="Wang M."/>
            <person name="Labutti K."/>
            <person name="Lipzen A."/>
            <person name="Barry K."/>
            <person name="Grigoriev I.V."/>
        </authorList>
    </citation>
    <scope>NUCLEOTIDE SEQUENCE [LARGE SCALE GENOMIC DNA]</scope>
    <source>
        <strain evidence="2">J235TASD1</strain>
    </source>
</reference>